<keyword evidence="2 5" id="KW-0238">DNA-binding</keyword>
<evidence type="ECO:0000259" key="4">
    <source>
        <dbReference type="PROSITE" id="PS01124"/>
    </source>
</evidence>
<dbReference type="InterPro" id="IPR020449">
    <property type="entry name" value="Tscrpt_reg_AraC-type_HTH"/>
</dbReference>
<organism evidence="5 6">
    <name type="scientific">Paenibacillus taihuensis</name>
    <dbReference type="NCBI Taxonomy" id="1156355"/>
    <lineage>
        <taxon>Bacteria</taxon>
        <taxon>Bacillati</taxon>
        <taxon>Bacillota</taxon>
        <taxon>Bacilli</taxon>
        <taxon>Bacillales</taxon>
        <taxon>Paenibacillaceae</taxon>
        <taxon>Paenibacillus</taxon>
    </lineage>
</organism>
<accession>A0A3D9Q220</accession>
<keyword evidence="3" id="KW-0804">Transcription</keyword>
<dbReference type="EMBL" id="QTTN01000058">
    <property type="protein sequence ID" value="REE56470.1"/>
    <property type="molecule type" value="Genomic_DNA"/>
</dbReference>
<dbReference type="PANTHER" id="PTHR43280">
    <property type="entry name" value="ARAC-FAMILY TRANSCRIPTIONAL REGULATOR"/>
    <property type="match status" value="1"/>
</dbReference>
<dbReference type="AlphaFoldDB" id="A0A3D9Q220"/>
<dbReference type="InterPro" id="IPR009057">
    <property type="entry name" value="Homeodomain-like_sf"/>
</dbReference>
<evidence type="ECO:0000256" key="1">
    <source>
        <dbReference type="ARBA" id="ARBA00023015"/>
    </source>
</evidence>
<dbReference type="Gene3D" id="1.10.10.60">
    <property type="entry name" value="Homeodomain-like"/>
    <property type="match status" value="2"/>
</dbReference>
<dbReference type="InterPro" id="IPR011051">
    <property type="entry name" value="RmlC_Cupin_sf"/>
</dbReference>
<feature type="domain" description="HTH araC/xylS-type" evidence="4">
    <location>
        <begin position="199"/>
        <end position="296"/>
    </location>
</feature>
<dbReference type="SMART" id="SM00342">
    <property type="entry name" value="HTH_ARAC"/>
    <property type="match status" value="1"/>
</dbReference>
<dbReference type="RefSeq" id="WP_116192500.1">
    <property type="nucleotide sequence ID" value="NZ_QTTN01000058.1"/>
</dbReference>
<keyword evidence="6" id="KW-1185">Reference proteome</keyword>
<gene>
    <name evidence="5" type="ORF">A8990_1587</name>
</gene>
<sequence>MSSDPNPSRQIVLGTIDDLQPTVNFASHAEVPAAEYWGPRIIPDYQLFCLLSGEADMQIGEDHQTLTAGDSALYGPHCPHRIITRTDAVFIGIHFAYCQESLEPVHPAFSIETCSEEALHKSIRPSYKLEIDNKELLELPPFFNMPGLEPILMRIVKEYLNEQPGYRIVLRALMTELIATIVRNQLTKRPRSLEQSKIDPALQAINREPEKNWTVNELAALCGYHVIYFSSLFRKCTGESPKQYLISERIRKAKYYLLSGEKMEVIAERLGYASIHYFSRNFKEETGLTPTEFKQQ</sequence>
<reference evidence="5 6" key="1">
    <citation type="submission" date="2018-08" db="EMBL/GenBank/DDBJ databases">
        <title>Genomic Encyclopedia of Type Strains, Phase III (KMG-III): the genomes of soil and plant-associated and newly described type strains.</title>
        <authorList>
            <person name="Whitman W."/>
        </authorList>
    </citation>
    <scope>NUCLEOTIDE SEQUENCE [LARGE SCALE GENOMIC DNA]</scope>
    <source>
        <strain evidence="5 6">CGMCC 1.10966</strain>
    </source>
</reference>
<dbReference type="OrthoDB" id="2549759at2"/>
<dbReference type="InterPro" id="IPR014710">
    <property type="entry name" value="RmlC-like_jellyroll"/>
</dbReference>
<dbReference type="InterPro" id="IPR018062">
    <property type="entry name" value="HTH_AraC-typ_CS"/>
</dbReference>
<protein>
    <submittedName>
        <fullName evidence="5">AraC-like DNA-binding protein</fullName>
    </submittedName>
</protein>
<name>A0A3D9Q220_9BACL</name>
<evidence type="ECO:0000313" key="5">
    <source>
        <dbReference type="EMBL" id="REE56470.1"/>
    </source>
</evidence>
<dbReference type="GO" id="GO:0043565">
    <property type="term" value="F:sequence-specific DNA binding"/>
    <property type="evidence" value="ECO:0007669"/>
    <property type="project" value="InterPro"/>
</dbReference>
<dbReference type="Gene3D" id="2.60.120.10">
    <property type="entry name" value="Jelly Rolls"/>
    <property type="match status" value="1"/>
</dbReference>
<proteinExistence type="predicted"/>
<dbReference type="SUPFAM" id="SSF51182">
    <property type="entry name" value="RmlC-like cupins"/>
    <property type="match status" value="1"/>
</dbReference>
<dbReference type="PROSITE" id="PS01124">
    <property type="entry name" value="HTH_ARAC_FAMILY_2"/>
    <property type="match status" value="1"/>
</dbReference>
<dbReference type="Pfam" id="PF07883">
    <property type="entry name" value="Cupin_2"/>
    <property type="match status" value="1"/>
</dbReference>
<dbReference type="Proteomes" id="UP000256304">
    <property type="component" value="Unassembled WGS sequence"/>
</dbReference>
<dbReference type="SUPFAM" id="SSF46689">
    <property type="entry name" value="Homeodomain-like"/>
    <property type="match status" value="2"/>
</dbReference>
<dbReference type="PRINTS" id="PR00032">
    <property type="entry name" value="HTHARAC"/>
</dbReference>
<dbReference type="GO" id="GO:0003700">
    <property type="term" value="F:DNA-binding transcription factor activity"/>
    <property type="evidence" value="ECO:0007669"/>
    <property type="project" value="InterPro"/>
</dbReference>
<dbReference type="PANTHER" id="PTHR43280:SF11">
    <property type="entry name" value="RCS-SPECIFIC HTH-TYPE TRANSCRIPTIONAL ACTIVATOR RCLR"/>
    <property type="match status" value="1"/>
</dbReference>
<comment type="caution">
    <text evidence="5">The sequence shown here is derived from an EMBL/GenBank/DDBJ whole genome shotgun (WGS) entry which is preliminary data.</text>
</comment>
<evidence type="ECO:0000256" key="3">
    <source>
        <dbReference type="ARBA" id="ARBA00023163"/>
    </source>
</evidence>
<dbReference type="InterPro" id="IPR018060">
    <property type="entry name" value="HTH_AraC"/>
</dbReference>
<evidence type="ECO:0000256" key="2">
    <source>
        <dbReference type="ARBA" id="ARBA00023125"/>
    </source>
</evidence>
<keyword evidence="1" id="KW-0805">Transcription regulation</keyword>
<dbReference type="PROSITE" id="PS00041">
    <property type="entry name" value="HTH_ARAC_FAMILY_1"/>
    <property type="match status" value="1"/>
</dbReference>
<dbReference type="InterPro" id="IPR013096">
    <property type="entry name" value="Cupin_2"/>
</dbReference>
<evidence type="ECO:0000313" key="6">
    <source>
        <dbReference type="Proteomes" id="UP000256304"/>
    </source>
</evidence>
<dbReference type="Pfam" id="PF12833">
    <property type="entry name" value="HTH_18"/>
    <property type="match status" value="1"/>
</dbReference>